<dbReference type="Pfam" id="PF04082">
    <property type="entry name" value="Fungal_trans"/>
    <property type="match status" value="1"/>
</dbReference>
<protein>
    <recommendedName>
        <fullName evidence="6">Zn(2)-C6 fungal-type domain-containing protein</fullName>
    </recommendedName>
</protein>
<dbReference type="InterPro" id="IPR007219">
    <property type="entry name" value="XnlR_reg_dom"/>
</dbReference>
<proteinExistence type="predicted"/>
<evidence type="ECO:0000313" key="7">
    <source>
        <dbReference type="EMBL" id="KAJ3782956.1"/>
    </source>
</evidence>
<dbReference type="AlphaFoldDB" id="A0AA38NC56"/>
<name>A0AA38NC56_9AGAR</name>
<evidence type="ECO:0000259" key="6">
    <source>
        <dbReference type="PROSITE" id="PS50048"/>
    </source>
</evidence>
<evidence type="ECO:0000256" key="4">
    <source>
        <dbReference type="ARBA" id="ARBA00023163"/>
    </source>
</evidence>
<dbReference type="GO" id="GO:0003677">
    <property type="term" value="F:DNA binding"/>
    <property type="evidence" value="ECO:0007669"/>
    <property type="project" value="InterPro"/>
</dbReference>
<evidence type="ECO:0000313" key="8">
    <source>
        <dbReference type="Proteomes" id="UP001163798"/>
    </source>
</evidence>
<keyword evidence="8" id="KW-1185">Reference proteome</keyword>
<evidence type="ECO:0000256" key="5">
    <source>
        <dbReference type="ARBA" id="ARBA00023242"/>
    </source>
</evidence>
<reference evidence="7" key="1">
    <citation type="submission" date="2022-08" db="EMBL/GenBank/DDBJ databases">
        <authorList>
            <consortium name="DOE Joint Genome Institute"/>
            <person name="Min B."/>
            <person name="Riley R."/>
            <person name="Sierra-Patev S."/>
            <person name="Naranjo-Ortiz M."/>
            <person name="Looney B."/>
            <person name="Konkel Z."/>
            <person name="Slot J.C."/>
            <person name="Sakamoto Y."/>
            <person name="Steenwyk J.L."/>
            <person name="Rokas A."/>
            <person name="Carro J."/>
            <person name="Camarero S."/>
            <person name="Ferreira P."/>
            <person name="Molpeceres G."/>
            <person name="Ruiz-Duenas F.J."/>
            <person name="Serrano A."/>
            <person name="Henrissat B."/>
            <person name="Drula E."/>
            <person name="Hughes K.W."/>
            <person name="Mata J.L."/>
            <person name="Ishikawa N.K."/>
            <person name="Vargas-Isla R."/>
            <person name="Ushijima S."/>
            <person name="Smith C.A."/>
            <person name="Ahrendt S."/>
            <person name="Andreopoulos W."/>
            <person name="He G."/>
            <person name="Labutti K."/>
            <person name="Lipzen A."/>
            <person name="Ng V."/>
            <person name="Sandor L."/>
            <person name="Barry K."/>
            <person name="Martinez A.T."/>
            <person name="Xiao Y."/>
            <person name="Gibbons J.G."/>
            <person name="Terashima K."/>
            <person name="Hibbett D.S."/>
            <person name="Grigoriev I.V."/>
        </authorList>
    </citation>
    <scope>NUCLEOTIDE SEQUENCE</scope>
    <source>
        <strain evidence="7">TFB10291</strain>
    </source>
</reference>
<feature type="domain" description="Zn(2)-C6 fungal-type" evidence="6">
    <location>
        <begin position="17"/>
        <end position="49"/>
    </location>
</feature>
<dbReference type="PROSITE" id="PS50048">
    <property type="entry name" value="ZN2_CY6_FUNGAL_2"/>
    <property type="match status" value="1"/>
</dbReference>
<dbReference type="GO" id="GO:0006351">
    <property type="term" value="P:DNA-templated transcription"/>
    <property type="evidence" value="ECO:0007669"/>
    <property type="project" value="InterPro"/>
</dbReference>
<keyword evidence="5" id="KW-0539">Nucleus</keyword>
<dbReference type="InterPro" id="IPR001138">
    <property type="entry name" value="Zn2Cys6_DnaBD"/>
</dbReference>
<dbReference type="Gene3D" id="4.10.240.10">
    <property type="entry name" value="Zn(2)-C6 fungal-type DNA-binding domain"/>
    <property type="match status" value="1"/>
</dbReference>
<organism evidence="7 8">
    <name type="scientific">Lentinula aff. detonsa</name>
    <dbReference type="NCBI Taxonomy" id="2804958"/>
    <lineage>
        <taxon>Eukaryota</taxon>
        <taxon>Fungi</taxon>
        <taxon>Dikarya</taxon>
        <taxon>Basidiomycota</taxon>
        <taxon>Agaricomycotina</taxon>
        <taxon>Agaricomycetes</taxon>
        <taxon>Agaricomycetidae</taxon>
        <taxon>Agaricales</taxon>
        <taxon>Marasmiineae</taxon>
        <taxon>Omphalotaceae</taxon>
        <taxon>Lentinula</taxon>
    </lineage>
</organism>
<evidence type="ECO:0000256" key="3">
    <source>
        <dbReference type="ARBA" id="ARBA00023015"/>
    </source>
</evidence>
<dbReference type="Proteomes" id="UP001163798">
    <property type="component" value="Unassembled WGS sequence"/>
</dbReference>
<dbReference type="InterPro" id="IPR036864">
    <property type="entry name" value="Zn2-C6_fun-type_DNA-bd_sf"/>
</dbReference>
<dbReference type="GO" id="GO:0005634">
    <property type="term" value="C:nucleus"/>
    <property type="evidence" value="ECO:0007669"/>
    <property type="project" value="UniProtKB-SubCell"/>
</dbReference>
<dbReference type="GO" id="GO:0000981">
    <property type="term" value="F:DNA-binding transcription factor activity, RNA polymerase II-specific"/>
    <property type="evidence" value="ECO:0007669"/>
    <property type="project" value="InterPro"/>
</dbReference>
<dbReference type="CDD" id="cd12148">
    <property type="entry name" value="fungal_TF_MHR"/>
    <property type="match status" value="1"/>
</dbReference>
<evidence type="ECO:0000256" key="1">
    <source>
        <dbReference type="ARBA" id="ARBA00004123"/>
    </source>
</evidence>
<dbReference type="PROSITE" id="PS00463">
    <property type="entry name" value="ZN2_CY6_FUNGAL_1"/>
    <property type="match status" value="1"/>
</dbReference>
<evidence type="ECO:0000256" key="2">
    <source>
        <dbReference type="ARBA" id="ARBA00022723"/>
    </source>
</evidence>
<accession>A0AA38NC56</accession>
<dbReference type="PANTHER" id="PTHR47338">
    <property type="entry name" value="ZN(II)2CYS6 TRANSCRIPTION FACTOR (EUROFUNG)-RELATED"/>
    <property type="match status" value="1"/>
</dbReference>
<sequence>MYSKKTPQAPPIPRGGACNNCKRRKMRCDGQRPICGPCSRSSSLVDCQYGRTHADRLQEQISVLETRLEQLQNGPNDSNTRPNPLALHDPYASRNFPVLDHNTPTENELIEAFLPYTSQLGFFLNAKTLLDAFSNPMSDPTQRPTHALSASMVLLGAYFSRYLIQNSSITLELIETYLSKAVQATSLGLSELHPQRILHTLQANIVIAHYFFLHNRVIKGKWHLDHAVSLVLSARLHQIRSSLVQFQFPNKNVQNVSEEGEQINAMWTVLALNCLWSAAEGIPASIAYTTEQRRIDTPWPLDSGSYSETTLPPSLKASHTIQKFLSGIPDEGNSILALYAKATILFEQTTVFWKRYTDGTQPPSSAARTFTNTRESRDFQSSYQTLSSLLTHLLNNIPPVDGNQFRPYLEHDTKLRLLTIHIVVRVTIIRLQCTFSAYFPFRGPVLLEMANGIMECLTKADLDSIFLDPIMAVLLRAPAAVFMGAIRTYSRTGYNSAEVQNHTNNLNQIKHLMARYSNGNPLMASKLLEIDQQLASLNNTMY</sequence>
<dbReference type="EMBL" id="MU793444">
    <property type="protein sequence ID" value="KAJ3782956.1"/>
    <property type="molecule type" value="Genomic_DNA"/>
</dbReference>
<dbReference type="SUPFAM" id="SSF57701">
    <property type="entry name" value="Zn2/Cys6 DNA-binding domain"/>
    <property type="match status" value="1"/>
</dbReference>
<comment type="caution">
    <text evidence="7">The sequence shown here is derived from an EMBL/GenBank/DDBJ whole genome shotgun (WGS) entry which is preliminary data.</text>
</comment>
<keyword evidence="3" id="KW-0805">Transcription regulation</keyword>
<dbReference type="GO" id="GO:0008270">
    <property type="term" value="F:zinc ion binding"/>
    <property type="evidence" value="ECO:0007669"/>
    <property type="project" value="InterPro"/>
</dbReference>
<keyword evidence="2" id="KW-0479">Metal-binding</keyword>
<dbReference type="CDD" id="cd00067">
    <property type="entry name" value="GAL4"/>
    <property type="match status" value="1"/>
</dbReference>
<dbReference type="InterPro" id="IPR050815">
    <property type="entry name" value="TF_fung"/>
</dbReference>
<gene>
    <name evidence="7" type="ORF">GGU10DRAFT_406502</name>
</gene>
<dbReference type="PANTHER" id="PTHR47338:SF29">
    <property type="entry name" value="ZN(2)-C6 FUNGAL-TYPE DOMAIN-CONTAINING PROTEIN"/>
    <property type="match status" value="1"/>
</dbReference>
<comment type="subcellular location">
    <subcellularLocation>
        <location evidence="1">Nucleus</location>
    </subcellularLocation>
</comment>
<dbReference type="Pfam" id="PF00172">
    <property type="entry name" value="Zn_clus"/>
    <property type="match status" value="1"/>
</dbReference>
<keyword evidence="4" id="KW-0804">Transcription</keyword>